<dbReference type="SMART" id="SM00015">
    <property type="entry name" value="IQ"/>
    <property type="match status" value="2"/>
</dbReference>
<feature type="compositionally biased region" description="Basic residues" evidence="2">
    <location>
        <begin position="39"/>
        <end position="56"/>
    </location>
</feature>
<feature type="region of interest" description="Disordered" evidence="2">
    <location>
        <begin position="1"/>
        <end position="73"/>
    </location>
</feature>
<feature type="compositionally biased region" description="Polar residues" evidence="2">
    <location>
        <begin position="1"/>
        <end position="10"/>
    </location>
</feature>
<dbReference type="InterPro" id="IPR000048">
    <property type="entry name" value="IQ_motif_EF-hand-BS"/>
</dbReference>
<evidence type="ECO:0000256" key="2">
    <source>
        <dbReference type="SAM" id="MobiDB-lite"/>
    </source>
</evidence>
<dbReference type="PROSITE" id="PS50096">
    <property type="entry name" value="IQ"/>
    <property type="match status" value="1"/>
</dbReference>
<comment type="similarity">
    <text evidence="1">Belongs to the PCP4 family.</text>
</comment>
<dbReference type="EMBL" id="JAIWYP010000006">
    <property type="protein sequence ID" value="KAH3815554.1"/>
    <property type="molecule type" value="Genomic_DNA"/>
</dbReference>
<evidence type="ECO:0000313" key="3">
    <source>
        <dbReference type="EMBL" id="KAH3815554.1"/>
    </source>
</evidence>
<dbReference type="AlphaFoldDB" id="A0A9D4JM90"/>
<protein>
    <submittedName>
        <fullName evidence="3">Uncharacterized protein</fullName>
    </submittedName>
</protein>
<dbReference type="InterPro" id="IPR052142">
    <property type="entry name" value="Calmodulin_Regulator_PCP4-like"/>
</dbReference>
<dbReference type="Gene3D" id="1.20.5.190">
    <property type="match status" value="1"/>
</dbReference>
<gene>
    <name evidence="3" type="ORF">DPMN_144082</name>
</gene>
<proteinExistence type="inferred from homology"/>
<dbReference type="PANTHER" id="PTHR15359:SF8">
    <property type="entry name" value="PROTEIN CBG01055"/>
    <property type="match status" value="1"/>
</dbReference>
<dbReference type="PANTHER" id="PTHR15359">
    <property type="entry name" value="IG-LIKE DOMAIN-CONTAINING PROTEIN"/>
    <property type="match status" value="1"/>
</dbReference>
<keyword evidence="4" id="KW-1185">Reference proteome</keyword>
<reference evidence="3" key="1">
    <citation type="journal article" date="2019" name="bioRxiv">
        <title>The Genome of the Zebra Mussel, Dreissena polymorpha: A Resource for Invasive Species Research.</title>
        <authorList>
            <person name="McCartney M.A."/>
            <person name="Auch B."/>
            <person name="Kono T."/>
            <person name="Mallez S."/>
            <person name="Zhang Y."/>
            <person name="Obille A."/>
            <person name="Becker A."/>
            <person name="Abrahante J.E."/>
            <person name="Garbe J."/>
            <person name="Badalamenti J.P."/>
            <person name="Herman A."/>
            <person name="Mangelson H."/>
            <person name="Liachko I."/>
            <person name="Sullivan S."/>
            <person name="Sone E.D."/>
            <person name="Koren S."/>
            <person name="Silverstein K.A.T."/>
            <person name="Beckman K.B."/>
            <person name="Gohl D.M."/>
        </authorList>
    </citation>
    <scope>NUCLEOTIDE SEQUENCE</scope>
    <source>
        <strain evidence="3">Duluth1</strain>
        <tissue evidence="3">Whole animal</tissue>
    </source>
</reference>
<sequence length="113" mass="12637">MEARNSATTDRSNKDDIDIDLDDPETEKAALKIQAGFKATRRGKRSRQNGKRKKQQKQISTNQEPDGKNIDIDMDDPEVVEAATKIQAGFKGFKTRQELKAKAAASKDEESQD</sequence>
<organism evidence="3 4">
    <name type="scientific">Dreissena polymorpha</name>
    <name type="common">Zebra mussel</name>
    <name type="synonym">Mytilus polymorpha</name>
    <dbReference type="NCBI Taxonomy" id="45954"/>
    <lineage>
        <taxon>Eukaryota</taxon>
        <taxon>Metazoa</taxon>
        <taxon>Spiralia</taxon>
        <taxon>Lophotrochozoa</taxon>
        <taxon>Mollusca</taxon>
        <taxon>Bivalvia</taxon>
        <taxon>Autobranchia</taxon>
        <taxon>Heteroconchia</taxon>
        <taxon>Euheterodonta</taxon>
        <taxon>Imparidentia</taxon>
        <taxon>Neoheterodontei</taxon>
        <taxon>Myida</taxon>
        <taxon>Dreissenoidea</taxon>
        <taxon>Dreissenidae</taxon>
        <taxon>Dreissena</taxon>
    </lineage>
</organism>
<name>A0A9D4JM90_DREPO</name>
<dbReference type="Proteomes" id="UP000828390">
    <property type="component" value="Unassembled WGS sequence"/>
</dbReference>
<dbReference type="Pfam" id="PF00612">
    <property type="entry name" value="IQ"/>
    <property type="match status" value="1"/>
</dbReference>
<evidence type="ECO:0000313" key="4">
    <source>
        <dbReference type="Proteomes" id="UP000828390"/>
    </source>
</evidence>
<evidence type="ECO:0000256" key="1">
    <source>
        <dbReference type="ARBA" id="ARBA00038017"/>
    </source>
</evidence>
<comment type="caution">
    <text evidence="3">The sequence shown here is derived from an EMBL/GenBank/DDBJ whole genome shotgun (WGS) entry which is preliminary data.</text>
</comment>
<accession>A0A9D4JM90</accession>
<reference evidence="3" key="2">
    <citation type="submission" date="2020-11" db="EMBL/GenBank/DDBJ databases">
        <authorList>
            <person name="McCartney M.A."/>
            <person name="Auch B."/>
            <person name="Kono T."/>
            <person name="Mallez S."/>
            <person name="Becker A."/>
            <person name="Gohl D.M."/>
            <person name="Silverstein K.A.T."/>
            <person name="Koren S."/>
            <person name="Bechman K.B."/>
            <person name="Herman A."/>
            <person name="Abrahante J.E."/>
            <person name="Garbe J."/>
        </authorList>
    </citation>
    <scope>NUCLEOTIDE SEQUENCE</scope>
    <source>
        <strain evidence="3">Duluth1</strain>
        <tissue evidence="3">Whole animal</tissue>
    </source>
</reference>